<evidence type="ECO:0000313" key="1">
    <source>
        <dbReference type="EMBL" id="MDR7302694.1"/>
    </source>
</evidence>
<reference evidence="1" key="1">
    <citation type="submission" date="2023-07" db="EMBL/GenBank/DDBJ databases">
        <title>Sequencing the genomes of 1000 actinobacteria strains.</title>
        <authorList>
            <person name="Klenk H.-P."/>
        </authorList>
    </citation>
    <scope>NUCLEOTIDE SEQUENCE</scope>
    <source>
        <strain evidence="1">DSM 45977</strain>
    </source>
</reference>
<accession>A0AAE4CMB2</accession>
<gene>
    <name evidence="1" type="ORF">JOF55_002875</name>
</gene>
<dbReference type="Pfam" id="PF12686">
    <property type="entry name" value="DUF3800"/>
    <property type="match status" value="1"/>
</dbReference>
<dbReference type="Proteomes" id="UP001180845">
    <property type="component" value="Unassembled WGS sequence"/>
</dbReference>
<proteinExistence type="predicted"/>
<protein>
    <recommendedName>
        <fullName evidence="3">DUF3800 domain-containing protein</fullName>
    </recommendedName>
</protein>
<evidence type="ECO:0000313" key="2">
    <source>
        <dbReference type="Proteomes" id="UP001180845"/>
    </source>
</evidence>
<keyword evidence="2" id="KW-1185">Reference proteome</keyword>
<sequence length="276" mass="31184">MELSTFEGDVWPPVPQTPSWAGKLPKLEVYVDETGDRGFSKMSSPFFAMTALIIPHERVSHARAVAGGLRHVVGTSRPLHWTEHFRAKRSDRRDLAANMLADIVDVKVIHVIAHKDTIKFEAALRSDAPKFYNYTTRLLLERVTWTARDWSGGSRLAIMRLGSVKHMDHEATVDYLNLARARLSPLTVPWEYIAWPPKWYDTSSYDGIQLADIHAGMLNVALSGTPDDHECANLLVKCGHQLRRHNGTLLGRGIKVIGEDDYITDRCWWQALCQAC</sequence>
<comment type="caution">
    <text evidence="1">The sequence shown here is derived from an EMBL/GenBank/DDBJ whole genome shotgun (WGS) entry which is preliminary data.</text>
</comment>
<name>A0AAE4CMB2_9ACTN</name>
<dbReference type="AlphaFoldDB" id="A0AAE4CMB2"/>
<evidence type="ECO:0008006" key="3">
    <source>
        <dbReference type="Google" id="ProtNLM"/>
    </source>
</evidence>
<organism evidence="1 2">
    <name type="scientific">Haloactinomyces albus</name>
    <dbReference type="NCBI Taxonomy" id="1352928"/>
    <lineage>
        <taxon>Bacteria</taxon>
        <taxon>Bacillati</taxon>
        <taxon>Actinomycetota</taxon>
        <taxon>Actinomycetes</taxon>
        <taxon>Actinopolysporales</taxon>
        <taxon>Actinopolysporaceae</taxon>
        <taxon>Haloactinomyces</taxon>
    </lineage>
</organism>
<dbReference type="EMBL" id="JAVDXW010000001">
    <property type="protein sequence ID" value="MDR7302694.1"/>
    <property type="molecule type" value="Genomic_DNA"/>
</dbReference>
<dbReference type="RefSeq" id="WP_310274443.1">
    <property type="nucleotide sequence ID" value="NZ_JAVDXW010000001.1"/>
</dbReference>
<dbReference type="InterPro" id="IPR024524">
    <property type="entry name" value="DUF3800"/>
</dbReference>